<dbReference type="InterPro" id="IPR027417">
    <property type="entry name" value="P-loop_NTPase"/>
</dbReference>
<feature type="domain" description="DNA2/NAM7 helicase helicase" evidence="6">
    <location>
        <begin position="264"/>
        <end position="492"/>
    </location>
</feature>
<feature type="compositionally biased region" description="Basic residues" evidence="5">
    <location>
        <begin position="469"/>
        <end position="479"/>
    </location>
</feature>
<feature type="domain" description="DNA2/NAM7 helicase helicase" evidence="6">
    <location>
        <begin position="584"/>
        <end position="687"/>
    </location>
</feature>
<dbReference type="InParanoid" id="A0A2R6RJA5"/>
<evidence type="ECO:0000313" key="10">
    <source>
        <dbReference type="Proteomes" id="UP000241394"/>
    </source>
</evidence>
<dbReference type="CDD" id="cd18808">
    <property type="entry name" value="SF1_C_Upf1"/>
    <property type="match status" value="1"/>
</dbReference>
<dbReference type="AlphaFoldDB" id="A0A2R6RJA5"/>
<accession>A0A2R6RJA5</accession>
<evidence type="ECO:0000259" key="8">
    <source>
        <dbReference type="Pfam" id="PF20073"/>
    </source>
</evidence>
<evidence type="ECO:0000256" key="2">
    <source>
        <dbReference type="ARBA" id="ARBA00022801"/>
    </source>
</evidence>
<dbReference type="GO" id="GO:0016787">
    <property type="term" value="F:hydrolase activity"/>
    <property type="evidence" value="ECO:0007669"/>
    <property type="project" value="UniProtKB-KW"/>
</dbReference>
<feature type="domain" description="DNA2/NAM7 helicase-like C-terminal" evidence="7">
    <location>
        <begin position="696"/>
        <end position="893"/>
    </location>
</feature>
<dbReference type="PANTHER" id="PTHR10887:SF522">
    <property type="entry name" value="P-LOOP CONTAINING NUCLEOSIDE TRIPHOSPHATE HYDROLASES SUPERFAMILY PROTEIN"/>
    <property type="match status" value="1"/>
</dbReference>
<feature type="region of interest" description="Disordered" evidence="5">
    <location>
        <begin position="468"/>
        <end position="493"/>
    </location>
</feature>
<dbReference type="PANTHER" id="PTHR10887">
    <property type="entry name" value="DNA2/NAM7 HELICASE FAMILY"/>
    <property type="match status" value="1"/>
</dbReference>
<dbReference type="GO" id="GO:0005524">
    <property type="term" value="F:ATP binding"/>
    <property type="evidence" value="ECO:0007669"/>
    <property type="project" value="UniProtKB-KW"/>
</dbReference>
<dbReference type="InterPro" id="IPR041677">
    <property type="entry name" value="DNA2/NAM7_AAA_11"/>
</dbReference>
<comment type="caution">
    <text evidence="9">The sequence shown here is derived from an EMBL/GenBank/DDBJ whole genome shotgun (WGS) entry which is preliminary data.</text>
</comment>
<dbReference type="InterPro" id="IPR045529">
    <property type="entry name" value="DUF6469"/>
</dbReference>
<reference evidence="9 10" key="1">
    <citation type="submission" date="2017-07" db="EMBL/GenBank/DDBJ databases">
        <title>An improved, manually edited Actinidia chinensis var. chinensis (kiwifruit) genome highlights the challenges associated with draft genomes and gene prediction in plants.</title>
        <authorList>
            <person name="Pilkington S."/>
            <person name="Crowhurst R."/>
            <person name="Hilario E."/>
            <person name="Nardozza S."/>
            <person name="Fraser L."/>
            <person name="Peng Y."/>
            <person name="Gunaseelan K."/>
            <person name="Simpson R."/>
            <person name="Tahir J."/>
            <person name="Deroles S."/>
            <person name="Templeton K."/>
            <person name="Luo Z."/>
            <person name="Davy M."/>
            <person name="Cheng C."/>
            <person name="Mcneilage M."/>
            <person name="Scaglione D."/>
            <person name="Liu Y."/>
            <person name="Zhang Q."/>
            <person name="Datson P."/>
            <person name="De Silva N."/>
            <person name="Gardiner S."/>
            <person name="Bassett H."/>
            <person name="Chagne D."/>
            <person name="Mccallum J."/>
            <person name="Dzierzon H."/>
            <person name="Deng C."/>
            <person name="Wang Y.-Y."/>
            <person name="Barron N."/>
            <person name="Manako K."/>
            <person name="Bowen J."/>
            <person name="Foster T."/>
            <person name="Erridge Z."/>
            <person name="Tiffin H."/>
            <person name="Waite C."/>
            <person name="Davies K."/>
            <person name="Grierson E."/>
            <person name="Laing W."/>
            <person name="Kirk R."/>
            <person name="Chen X."/>
            <person name="Wood M."/>
            <person name="Montefiori M."/>
            <person name="Brummell D."/>
            <person name="Schwinn K."/>
            <person name="Catanach A."/>
            <person name="Fullerton C."/>
            <person name="Li D."/>
            <person name="Meiyalaghan S."/>
            <person name="Nieuwenhuizen N."/>
            <person name="Read N."/>
            <person name="Prakash R."/>
            <person name="Hunter D."/>
            <person name="Zhang H."/>
            <person name="Mckenzie M."/>
            <person name="Knabel M."/>
            <person name="Harris A."/>
            <person name="Allan A."/>
            <person name="Chen A."/>
            <person name="Janssen B."/>
            <person name="Plunkett B."/>
            <person name="Dwamena C."/>
            <person name="Voogd C."/>
            <person name="Leif D."/>
            <person name="Lafferty D."/>
            <person name="Souleyre E."/>
            <person name="Varkonyi-Gasic E."/>
            <person name="Gambi F."/>
            <person name="Hanley J."/>
            <person name="Yao J.-L."/>
            <person name="Cheung J."/>
            <person name="David K."/>
            <person name="Warren B."/>
            <person name="Marsh K."/>
            <person name="Snowden K."/>
            <person name="Lin-Wang K."/>
            <person name="Brian L."/>
            <person name="Martinez-Sanchez M."/>
            <person name="Wang M."/>
            <person name="Ileperuma N."/>
            <person name="Macnee N."/>
            <person name="Campin R."/>
            <person name="Mcatee P."/>
            <person name="Drummond R."/>
            <person name="Espley R."/>
            <person name="Ireland H."/>
            <person name="Wu R."/>
            <person name="Atkinson R."/>
            <person name="Karunairetnam S."/>
            <person name="Bulley S."/>
            <person name="Chunkath S."/>
            <person name="Hanley Z."/>
            <person name="Storey R."/>
            <person name="Thrimawithana A."/>
            <person name="Thomson S."/>
            <person name="David C."/>
            <person name="Testolin R."/>
        </authorList>
    </citation>
    <scope>NUCLEOTIDE SEQUENCE [LARGE SCALE GENOMIC DNA]</scope>
    <source>
        <strain evidence="10">cv. Red5</strain>
        <tissue evidence="9">Young leaf</tissue>
    </source>
</reference>
<name>A0A2R6RJA5_ACTCC</name>
<evidence type="ECO:0000259" key="7">
    <source>
        <dbReference type="Pfam" id="PF13087"/>
    </source>
</evidence>
<keyword evidence="10" id="KW-1185">Reference proteome</keyword>
<evidence type="ECO:0000313" key="9">
    <source>
        <dbReference type="EMBL" id="PSS30095.1"/>
    </source>
</evidence>
<feature type="compositionally biased region" description="Basic residues" evidence="5">
    <location>
        <begin position="1129"/>
        <end position="1140"/>
    </location>
</feature>
<dbReference type="GO" id="GO:0004386">
    <property type="term" value="F:helicase activity"/>
    <property type="evidence" value="ECO:0007669"/>
    <property type="project" value="UniProtKB-KW"/>
</dbReference>
<feature type="compositionally biased region" description="Acidic residues" evidence="5">
    <location>
        <begin position="422"/>
        <end position="432"/>
    </location>
</feature>
<feature type="region of interest" description="Disordered" evidence="5">
    <location>
        <begin position="1114"/>
        <end position="1147"/>
    </location>
</feature>
<evidence type="ECO:0000256" key="3">
    <source>
        <dbReference type="ARBA" id="ARBA00022806"/>
    </source>
</evidence>
<gene>
    <name evidence="9" type="ORF">CEY00_Acc05324</name>
</gene>
<dbReference type="Pfam" id="PF13086">
    <property type="entry name" value="AAA_11"/>
    <property type="match status" value="2"/>
</dbReference>
<dbReference type="SUPFAM" id="SSF52540">
    <property type="entry name" value="P-loop containing nucleoside triphosphate hydrolases"/>
    <property type="match status" value="1"/>
</dbReference>
<protein>
    <recommendedName>
        <fullName evidence="11">Helicase</fullName>
    </recommendedName>
</protein>
<evidence type="ECO:0008006" key="11">
    <source>
        <dbReference type="Google" id="ProtNLM"/>
    </source>
</evidence>
<dbReference type="Pfam" id="PF13087">
    <property type="entry name" value="AAA_12"/>
    <property type="match status" value="1"/>
</dbReference>
<dbReference type="InterPro" id="IPR045055">
    <property type="entry name" value="DNA2/NAM7-like"/>
</dbReference>
<evidence type="ECO:0000256" key="5">
    <source>
        <dbReference type="SAM" id="MobiDB-lite"/>
    </source>
</evidence>
<dbReference type="GO" id="GO:0005694">
    <property type="term" value="C:chromosome"/>
    <property type="evidence" value="ECO:0007669"/>
    <property type="project" value="UniProtKB-ARBA"/>
</dbReference>
<dbReference type="Gene3D" id="3.40.50.300">
    <property type="entry name" value="P-loop containing nucleotide triphosphate hydrolases"/>
    <property type="match status" value="2"/>
</dbReference>
<dbReference type="OMA" id="YLIAYVR"/>
<evidence type="ECO:0000259" key="6">
    <source>
        <dbReference type="Pfam" id="PF13086"/>
    </source>
</evidence>
<keyword evidence="2" id="KW-0378">Hydrolase</keyword>
<proteinExistence type="predicted"/>
<dbReference type="OrthoDB" id="6513042at2759"/>
<feature type="region of interest" description="Disordered" evidence="5">
    <location>
        <begin position="418"/>
        <end position="449"/>
    </location>
</feature>
<dbReference type="EMBL" id="NKQK01000005">
    <property type="protein sequence ID" value="PSS30095.1"/>
    <property type="molecule type" value="Genomic_DNA"/>
</dbReference>
<dbReference type="InterPro" id="IPR047187">
    <property type="entry name" value="SF1_C_Upf1"/>
</dbReference>
<dbReference type="InterPro" id="IPR041679">
    <property type="entry name" value="DNA2/NAM7-like_C"/>
</dbReference>
<dbReference type="Pfam" id="PF20073">
    <property type="entry name" value="DUF6469"/>
    <property type="match status" value="1"/>
</dbReference>
<dbReference type="STRING" id="1590841.A0A2R6RJA5"/>
<sequence length="1147" mass="128615">MMMGTNVMNKKNKNKNKAELKRPGLVDVMFSWSLADVLNTHLYKAEVKQIPKTFSSTDHYMKSFISPLVEETHADLFSKMETLSRAPTCEILSVEMLKHHKPPKDLFYKISLKRMREISRSGEGSYEPVFGDFIALTDVRPKCTNDLNRPKHNYLVALVLKVNDDSDKLTVLASKDIVFDAEEKRDKNKNKNKNKNAFFAVFLTNLTTNLRIWSALNSELEGRNMNIIKRVLQADSIANCSQCFSQESKSAAISSASNAISSFKLDDSQKSAILSCVAARECHHQNTVKLIWGPPGTGKTKTVASLLFALMGMKCRTLTCAPTNVAVLGVAARLVGIVREELGNSSYGFGDIVLFGNGERMQIDDFEDLFDVFLDYRISVLASCFAPMSGWKNCVESMICLLEDPPQALYRSYVEKEKGKDGEDDGAEDEEDKSFGNVIGNNNQDNEDDIDDKKKIWRKVIVQTVKENKNKKKKKNKKKQNQEEPSRRKANSTTFERNNLLTFEQFFMKRYKFIENKLIFFLTNLYTHLPTTLISLEVMKKMIRALDLLKSIGTLLHISAAATKGLSGILDVIKGVGGKIDQVTKLRSTKMECLHLLKSLRDTLSLPKTTEYVQIRNFCLQNACLIFCTVSSSAKLHVEGMAPVELLVVDEAAQLKECESTIPLQLSGLRHAILIGDDRQLPAMVQSTICNKAEFGRSLFERLVLLGHEKKLLKIQYRMVPSISLFPNKEFYGSMISDGPNVKERTYEKRFLKGKMYGSYSFINVTDGAESFNESRSLKNTVEVAVVVEIVSKLFKESMASKQKVRVGCLSPYKAQVFALQEKLGKTYSTDANSDFSVNVRSIDGFQGGEEDVIIISTVRSNESGSIGFLPDRHRTNVAITRAKHCLWILGNSETLTQSNSVWKKLVVDAKARGCFYDAKDDKNLAQAVAGAMDVEVNQLGALLKSGSPIFRNAKWKVCFGDDFMKSMAGIKNIGVRKEVLSLLKKLSSGWRIHDHNDRFLDMTNGTSSQLLKLYKINGSLNLAWSVEISRKKSKDVQVLKVWDVLLLSEIPKLTKCLDALFGNYTEEIMNRCKCKKLEGNLEVPVSWPADTSGGRKTTLSNTDLRLLESRVASLSLKDEPGPSTSAQRRVKRTARKKKKSQSDAAA</sequence>
<evidence type="ECO:0000256" key="4">
    <source>
        <dbReference type="ARBA" id="ARBA00022840"/>
    </source>
</evidence>
<reference evidence="10" key="2">
    <citation type="journal article" date="2018" name="BMC Genomics">
        <title>A manually annotated Actinidia chinensis var. chinensis (kiwifruit) genome highlights the challenges associated with draft genomes and gene prediction in plants.</title>
        <authorList>
            <person name="Pilkington S.M."/>
            <person name="Crowhurst R."/>
            <person name="Hilario E."/>
            <person name="Nardozza S."/>
            <person name="Fraser L."/>
            <person name="Peng Y."/>
            <person name="Gunaseelan K."/>
            <person name="Simpson R."/>
            <person name="Tahir J."/>
            <person name="Deroles S.C."/>
            <person name="Templeton K."/>
            <person name="Luo Z."/>
            <person name="Davy M."/>
            <person name="Cheng C."/>
            <person name="McNeilage M."/>
            <person name="Scaglione D."/>
            <person name="Liu Y."/>
            <person name="Zhang Q."/>
            <person name="Datson P."/>
            <person name="De Silva N."/>
            <person name="Gardiner S.E."/>
            <person name="Bassett H."/>
            <person name="Chagne D."/>
            <person name="McCallum J."/>
            <person name="Dzierzon H."/>
            <person name="Deng C."/>
            <person name="Wang Y.Y."/>
            <person name="Barron L."/>
            <person name="Manako K."/>
            <person name="Bowen J."/>
            <person name="Foster T.M."/>
            <person name="Erridge Z.A."/>
            <person name="Tiffin H."/>
            <person name="Waite C.N."/>
            <person name="Davies K.M."/>
            <person name="Grierson E.P."/>
            <person name="Laing W.A."/>
            <person name="Kirk R."/>
            <person name="Chen X."/>
            <person name="Wood M."/>
            <person name="Montefiori M."/>
            <person name="Brummell D.A."/>
            <person name="Schwinn K.E."/>
            <person name="Catanach A."/>
            <person name="Fullerton C."/>
            <person name="Li D."/>
            <person name="Meiyalaghan S."/>
            <person name="Nieuwenhuizen N."/>
            <person name="Read N."/>
            <person name="Prakash R."/>
            <person name="Hunter D."/>
            <person name="Zhang H."/>
            <person name="McKenzie M."/>
            <person name="Knabel M."/>
            <person name="Harris A."/>
            <person name="Allan A.C."/>
            <person name="Gleave A."/>
            <person name="Chen A."/>
            <person name="Janssen B.J."/>
            <person name="Plunkett B."/>
            <person name="Ampomah-Dwamena C."/>
            <person name="Voogd C."/>
            <person name="Leif D."/>
            <person name="Lafferty D."/>
            <person name="Souleyre E.J.F."/>
            <person name="Varkonyi-Gasic E."/>
            <person name="Gambi F."/>
            <person name="Hanley J."/>
            <person name="Yao J.L."/>
            <person name="Cheung J."/>
            <person name="David K.M."/>
            <person name="Warren B."/>
            <person name="Marsh K."/>
            <person name="Snowden K.C."/>
            <person name="Lin-Wang K."/>
            <person name="Brian L."/>
            <person name="Martinez-Sanchez M."/>
            <person name="Wang M."/>
            <person name="Ileperuma N."/>
            <person name="Macnee N."/>
            <person name="Campin R."/>
            <person name="McAtee P."/>
            <person name="Drummond R.S.M."/>
            <person name="Espley R.V."/>
            <person name="Ireland H.S."/>
            <person name="Wu R."/>
            <person name="Atkinson R.G."/>
            <person name="Karunairetnam S."/>
            <person name="Bulley S."/>
            <person name="Chunkath S."/>
            <person name="Hanley Z."/>
            <person name="Storey R."/>
            <person name="Thrimawithana A.H."/>
            <person name="Thomson S."/>
            <person name="David C."/>
            <person name="Testolin R."/>
            <person name="Huang H."/>
            <person name="Hellens R.P."/>
            <person name="Schaffer R.J."/>
        </authorList>
    </citation>
    <scope>NUCLEOTIDE SEQUENCE [LARGE SCALE GENOMIC DNA]</scope>
    <source>
        <strain evidence="10">cv. Red5</strain>
    </source>
</reference>
<keyword evidence="1" id="KW-0547">Nucleotide-binding</keyword>
<keyword evidence="3" id="KW-0347">Helicase</keyword>
<feature type="domain" description="DUF6469" evidence="8">
    <location>
        <begin position="94"/>
        <end position="217"/>
    </location>
</feature>
<organism evidence="9 10">
    <name type="scientific">Actinidia chinensis var. chinensis</name>
    <name type="common">Chinese soft-hair kiwi</name>
    <dbReference type="NCBI Taxonomy" id="1590841"/>
    <lineage>
        <taxon>Eukaryota</taxon>
        <taxon>Viridiplantae</taxon>
        <taxon>Streptophyta</taxon>
        <taxon>Embryophyta</taxon>
        <taxon>Tracheophyta</taxon>
        <taxon>Spermatophyta</taxon>
        <taxon>Magnoliopsida</taxon>
        <taxon>eudicotyledons</taxon>
        <taxon>Gunneridae</taxon>
        <taxon>Pentapetalae</taxon>
        <taxon>asterids</taxon>
        <taxon>Ericales</taxon>
        <taxon>Actinidiaceae</taxon>
        <taxon>Actinidia</taxon>
    </lineage>
</organism>
<evidence type="ECO:0000256" key="1">
    <source>
        <dbReference type="ARBA" id="ARBA00022741"/>
    </source>
</evidence>
<dbReference type="Gramene" id="PSS30095">
    <property type="protein sequence ID" value="PSS30095"/>
    <property type="gene ID" value="CEY00_Acc05324"/>
</dbReference>
<keyword evidence="4" id="KW-0067">ATP-binding</keyword>
<dbReference type="Proteomes" id="UP000241394">
    <property type="component" value="Chromosome LG5"/>
</dbReference>
<dbReference type="FunFam" id="3.40.50.300:FF:000326">
    <property type="entry name" value="P-loop containing nucleoside triphosphate hydrolase"/>
    <property type="match status" value="1"/>
</dbReference>